<dbReference type="EMBL" id="MKQR01000016">
    <property type="protein sequence ID" value="OLR92723.1"/>
    <property type="molecule type" value="Genomic_DNA"/>
</dbReference>
<reference evidence="1 2" key="1">
    <citation type="submission" date="2016-10" db="EMBL/GenBank/DDBJ databases">
        <title>The Draft Genome Sequence of Actinokineospora bangkokensis 44EHWT reveals the biosynthetic pathway of antifungal compounds Thailandins with unusual extender unit butylmalonyl-CoA.</title>
        <authorList>
            <person name="Greule A."/>
            <person name="Intra B."/>
            <person name="Flemming S."/>
            <person name="Rommel M.G."/>
            <person name="Panbangred W."/>
            <person name="Bechthold A."/>
        </authorList>
    </citation>
    <scope>NUCLEOTIDE SEQUENCE [LARGE SCALE GENOMIC DNA]</scope>
    <source>
        <strain evidence="1 2">44EHW</strain>
    </source>
</reference>
<comment type="caution">
    <text evidence="1">The sequence shown here is derived from an EMBL/GenBank/DDBJ whole genome shotgun (WGS) entry which is preliminary data.</text>
</comment>
<evidence type="ECO:0000313" key="2">
    <source>
        <dbReference type="Proteomes" id="UP000186040"/>
    </source>
</evidence>
<organism evidence="1 2">
    <name type="scientific">Actinokineospora bangkokensis</name>
    <dbReference type="NCBI Taxonomy" id="1193682"/>
    <lineage>
        <taxon>Bacteria</taxon>
        <taxon>Bacillati</taxon>
        <taxon>Actinomycetota</taxon>
        <taxon>Actinomycetes</taxon>
        <taxon>Pseudonocardiales</taxon>
        <taxon>Pseudonocardiaceae</taxon>
        <taxon>Actinokineospora</taxon>
    </lineage>
</organism>
<name>A0A1Q9LL46_9PSEU</name>
<sequence length="334" mass="34882">MSVRAVATWLPETRESLADALADGRLTEADAERSGYTRVPVAGPDLPGPVLAVNAARRALAASGVAPDQVGLLLHAWTTYQGHDLWSPPHYVADQVGAGAALPIGVRQLSNGGAAATELAVAWLRANPGSAAVVTTGDRFCLPGFDRWRSDRGLVHADAGTAMVLTATQRAGDALVLRGLASASAPELEGMHRGDDPFSTARHEQGAPIDLARTKKAFFAEHSREAFTGTATATAKRVVVTAAERAGVALDDPTLRYLLLPRIGRLTFELYRPVFAEVTTAEVLDLGDGTGHLGAGDLLANLADLTALLTPGEKAVVFNGGGGYTWTAALVERP</sequence>
<dbReference type="AlphaFoldDB" id="A0A1Q9LL46"/>
<dbReference type="InterPro" id="IPR016039">
    <property type="entry name" value="Thiolase-like"/>
</dbReference>
<dbReference type="Proteomes" id="UP000186040">
    <property type="component" value="Unassembled WGS sequence"/>
</dbReference>
<evidence type="ECO:0000313" key="1">
    <source>
        <dbReference type="EMBL" id="OLR92723.1"/>
    </source>
</evidence>
<proteinExistence type="predicted"/>
<keyword evidence="2" id="KW-1185">Reference proteome</keyword>
<dbReference type="OrthoDB" id="7055207at2"/>
<dbReference type="Gene3D" id="3.40.47.10">
    <property type="match status" value="2"/>
</dbReference>
<protein>
    <recommendedName>
        <fullName evidence="3">3-oxoacyl-ACP synthase</fullName>
    </recommendedName>
</protein>
<evidence type="ECO:0008006" key="3">
    <source>
        <dbReference type="Google" id="ProtNLM"/>
    </source>
</evidence>
<accession>A0A1Q9LL46</accession>
<dbReference type="STRING" id="1193682.BJP25_20480"/>
<dbReference type="PANTHER" id="PTHR34069">
    <property type="entry name" value="3-OXOACYL-[ACYL-CARRIER-PROTEIN] SYNTHASE 3"/>
    <property type="match status" value="1"/>
</dbReference>
<dbReference type="CDD" id="cd00827">
    <property type="entry name" value="init_cond_enzymes"/>
    <property type="match status" value="1"/>
</dbReference>
<dbReference type="SUPFAM" id="SSF53901">
    <property type="entry name" value="Thiolase-like"/>
    <property type="match status" value="2"/>
</dbReference>
<gene>
    <name evidence="1" type="ORF">BJP25_20480</name>
</gene>
<dbReference type="GO" id="GO:0016746">
    <property type="term" value="F:acyltransferase activity"/>
    <property type="evidence" value="ECO:0007669"/>
    <property type="project" value="UniProtKB-KW"/>
</dbReference>
<dbReference type="PANTHER" id="PTHR34069:SF2">
    <property type="entry name" value="BETA-KETOACYL-[ACYL-CARRIER-PROTEIN] SYNTHASE III"/>
    <property type="match status" value="1"/>
</dbReference>
<dbReference type="GO" id="GO:0044550">
    <property type="term" value="P:secondary metabolite biosynthetic process"/>
    <property type="evidence" value="ECO:0007669"/>
    <property type="project" value="TreeGrafter"/>
</dbReference>